<dbReference type="InterPro" id="IPR029045">
    <property type="entry name" value="ClpP/crotonase-like_dom_sf"/>
</dbReference>
<dbReference type="Proteomes" id="UP000601435">
    <property type="component" value="Unassembled WGS sequence"/>
</dbReference>
<dbReference type="InterPro" id="IPR032465">
    <property type="entry name" value="ACMSD"/>
</dbReference>
<dbReference type="PANTHER" id="PTHR21240:SF28">
    <property type="entry name" value="ISO-OROTATE DECARBOXYLASE (EUROFUNG)"/>
    <property type="match status" value="1"/>
</dbReference>
<comment type="similarity">
    <text evidence="2">Belongs to the metallo-dependent hydrolases superfamily.</text>
</comment>
<dbReference type="Gene3D" id="3.90.226.10">
    <property type="entry name" value="2-enoyl-CoA Hydratase, Chain A, domain 1"/>
    <property type="match status" value="1"/>
</dbReference>
<keyword evidence="1 2" id="KW-0456">Lyase</keyword>
<dbReference type="GO" id="GO:0016831">
    <property type="term" value="F:carboxy-lyase activity"/>
    <property type="evidence" value="ECO:0007669"/>
    <property type="project" value="UniProtKB-KW"/>
</dbReference>
<dbReference type="GO" id="GO:0005737">
    <property type="term" value="C:cytoplasm"/>
    <property type="evidence" value="ECO:0007669"/>
    <property type="project" value="TreeGrafter"/>
</dbReference>
<proteinExistence type="inferred from homology"/>
<feature type="domain" description="Amidohydrolase-related" evidence="3">
    <location>
        <begin position="305"/>
        <end position="561"/>
    </location>
</feature>
<dbReference type="PANTHER" id="PTHR21240">
    <property type="entry name" value="2-AMINO-3-CARBOXYLMUCONATE-6-SEMIALDEHYDE DECARBOXYLASE"/>
    <property type="match status" value="1"/>
</dbReference>
<dbReference type="Pfam" id="PF00378">
    <property type="entry name" value="ECH_1"/>
    <property type="match status" value="1"/>
</dbReference>
<feature type="domain" description="Amidohydrolase-related" evidence="3">
    <location>
        <begin position="665"/>
        <end position="939"/>
    </location>
</feature>
<evidence type="ECO:0000256" key="2">
    <source>
        <dbReference type="RuleBase" id="RU366045"/>
    </source>
</evidence>
<evidence type="ECO:0000313" key="5">
    <source>
        <dbReference type="Proteomes" id="UP000601435"/>
    </source>
</evidence>
<dbReference type="InterPro" id="IPR001753">
    <property type="entry name" value="Enoyl-CoA_hydra/iso"/>
</dbReference>
<name>A0A812XS54_9DINO</name>
<dbReference type="GO" id="GO:0016787">
    <property type="term" value="F:hydrolase activity"/>
    <property type="evidence" value="ECO:0007669"/>
    <property type="project" value="InterPro"/>
</dbReference>
<evidence type="ECO:0000259" key="3">
    <source>
        <dbReference type="Pfam" id="PF04909"/>
    </source>
</evidence>
<dbReference type="Pfam" id="PF04909">
    <property type="entry name" value="Amidohydro_2"/>
    <property type="match status" value="2"/>
</dbReference>
<reference evidence="4" key="1">
    <citation type="submission" date="2021-02" db="EMBL/GenBank/DDBJ databases">
        <authorList>
            <person name="Dougan E. K."/>
            <person name="Rhodes N."/>
            <person name="Thang M."/>
            <person name="Chan C."/>
        </authorList>
    </citation>
    <scope>NUCLEOTIDE SEQUENCE</scope>
</reference>
<protein>
    <submittedName>
        <fullName evidence="4">ACTT3 protein</fullName>
    </submittedName>
</protein>
<dbReference type="CDD" id="cd06558">
    <property type="entry name" value="crotonase-like"/>
    <property type="match status" value="1"/>
</dbReference>
<gene>
    <name evidence="4" type="primary">ACTT3</name>
    <name evidence="4" type="ORF">SNEC2469_LOCUS21425</name>
</gene>
<dbReference type="InterPro" id="IPR032466">
    <property type="entry name" value="Metal_Hydrolase"/>
</dbReference>
<sequence>MGAELRRAIEAANGDEEVSAIVLTGAGRGFCAGADIEAVFKAQSDGADVAKEGTGDWVTLVRESKPMVAAINGAAVGVGLTQVLPMDYLVAAQGAKLSVRFVKMGLVPELASSRFLFARCGWGQASELMLSGKTIEAQAALEMGLVDKVVAPDDLVSTACEIAAGMGENPQSSLRAIKALISANAGCNDYAEVQRREMSALHQAYTTRLIVMAYEIKKFSHPGTIDADGHVLEPPDLWENYLEQKYQHRALRIGVDDSGYEYLEIDQVPSKRSRKGSLGLLGAMGEEDMRPSPERRYIDNIPFGASDPLERLQLMSQENLECTLLYPTLGLLWEVELADPELSLAYCRAYNRWIADFCRESSGKLVPIAHLTLLDVEGSVAELERAVKDGCKGAWVNPFNHNKIIHGDARHDLLYQKCMELDVPFALHPTFTPHGAAEGIFDWPREGRAWAEAIWLRSIVQQALISYFSLGTLERFPQLKLGVLEAGSGWIGAMLDRLDAYTASLNINRPSATETFRKQCFISGDPDETAAPHIIDHVGADCFMWATDYPHPDHPHTWVDDLEKYAFMAYIDNQTIHDADSHVMELPEKILEYLESDYQAEFSEFAAAKLRMPEDISRAVKQQDNAVFRADEAQELMLRKNHLALGAYRNSDRPKCLDLLGFSSQLVFTTAALGNYGLEEAGKPELALAAARAHNRMNADFCSVDKRLLATGYVPLLDIEAAPKIAEEALQLGCKALMIPSKCPAGHSPSHIGFEPLWSLAEEAGIPIVFHVGGEEKMADSYFENGLPRVKDFHGGEENFTGLSFMSIPIAIWQSMAAIIFDGVLDRHPNLKFGAIELGAAWLPSWLQFMDSAWGAFRKGEARLQNLSDRPSEIARRQFRVTPYAHEPTGWIMDNSSEDMLLFSSDFPHVEGGRNPIKRFSDNMPEVSEVARQKFYRDNFIDLMGAGLDISLHDHPSVVLASYPPKVSKRLQQVRKIVLTTANQLGVGEVIETLKWNEVAYLPANAGIGSTLRIGYSDKMPQHYQLYVHCGTNLIDMSKTLFPELSYQGNRGIAFKLDEPLPRDILIMLTEMTLTYHRTKRKHVAAR</sequence>
<evidence type="ECO:0000256" key="1">
    <source>
        <dbReference type="ARBA" id="ARBA00023239"/>
    </source>
</evidence>
<dbReference type="InterPro" id="IPR006680">
    <property type="entry name" value="Amidohydro-rel"/>
</dbReference>
<dbReference type="EMBL" id="CAJNJA010037918">
    <property type="protein sequence ID" value="CAE7741094.1"/>
    <property type="molecule type" value="Genomic_DNA"/>
</dbReference>
<dbReference type="SUPFAM" id="SSF159888">
    <property type="entry name" value="YdhG-like"/>
    <property type="match status" value="1"/>
</dbReference>
<organism evidence="4 5">
    <name type="scientific">Symbiodinium necroappetens</name>
    <dbReference type="NCBI Taxonomy" id="1628268"/>
    <lineage>
        <taxon>Eukaryota</taxon>
        <taxon>Sar</taxon>
        <taxon>Alveolata</taxon>
        <taxon>Dinophyceae</taxon>
        <taxon>Suessiales</taxon>
        <taxon>Symbiodiniaceae</taxon>
        <taxon>Symbiodinium</taxon>
    </lineage>
</organism>
<dbReference type="AlphaFoldDB" id="A0A812XS54"/>
<dbReference type="Gene3D" id="3.20.20.140">
    <property type="entry name" value="Metal-dependent hydrolases"/>
    <property type="match status" value="2"/>
</dbReference>
<dbReference type="SUPFAM" id="SSF51556">
    <property type="entry name" value="Metallo-dependent hydrolases"/>
    <property type="match status" value="2"/>
</dbReference>
<keyword evidence="5" id="KW-1185">Reference proteome</keyword>
<dbReference type="SUPFAM" id="SSF52096">
    <property type="entry name" value="ClpP/crotonase"/>
    <property type="match status" value="1"/>
</dbReference>
<dbReference type="GO" id="GO:0019748">
    <property type="term" value="P:secondary metabolic process"/>
    <property type="evidence" value="ECO:0007669"/>
    <property type="project" value="TreeGrafter"/>
</dbReference>
<keyword evidence="2" id="KW-0210">Decarboxylase</keyword>
<accession>A0A812XS54</accession>
<dbReference type="OrthoDB" id="2018133at2759"/>
<evidence type="ECO:0000313" key="4">
    <source>
        <dbReference type="EMBL" id="CAE7741094.1"/>
    </source>
</evidence>
<comment type="caution">
    <text evidence="4">The sequence shown here is derived from an EMBL/GenBank/DDBJ whole genome shotgun (WGS) entry which is preliminary data.</text>
</comment>